<reference evidence="3" key="1">
    <citation type="journal article" date="2019" name="Int. J. Syst. Evol. Microbiol.">
        <title>The Global Catalogue of Microorganisms (GCM) 10K type strain sequencing project: providing services to taxonomists for standard genome sequencing and annotation.</title>
        <authorList>
            <consortium name="The Broad Institute Genomics Platform"/>
            <consortium name="The Broad Institute Genome Sequencing Center for Infectious Disease"/>
            <person name="Wu L."/>
            <person name="Ma J."/>
        </authorList>
    </citation>
    <scope>NUCLEOTIDE SEQUENCE [LARGE SCALE GENOMIC DNA]</scope>
    <source>
        <strain evidence="3">KCTC 42903</strain>
    </source>
</reference>
<dbReference type="EMBL" id="JBHULK010000001">
    <property type="protein sequence ID" value="MFD2533979.1"/>
    <property type="molecule type" value="Genomic_DNA"/>
</dbReference>
<keyword evidence="3" id="KW-1185">Reference proteome</keyword>
<feature type="domain" description="BioF2-like acetyltransferase" evidence="1">
    <location>
        <begin position="123"/>
        <end position="272"/>
    </location>
</feature>
<protein>
    <submittedName>
        <fullName evidence="2">GNAT family N-acetyltransferase</fullName>
    </submittedName>
</protein>
<accession>A0ABW5JP22</accession>
<organism evidence="2 3">
    <name type="scientific">Gelatiniphilus marinus</name>
    <dbReference type="NCBI Taxonomy" id="1759464"/>
    <lineage>
        <taxon>Bacteria</taxon>
        <taxon>Pseudomonadati</taxon>
        <taxon>Bacteroidota</taxon>
        <taxon>Flavobacteriia</taxon>
        <taxon>Flavobacteriales</taxon>
        <taxon>Flavobacteriaceae</taxon>
        <taxon>Gelatiniphilus</taxon>
    </lineage>
</organism>
<sequence>MKNSPYLDNPFKTIWLKHFNESKTDVSFSFFNNLTFVKHKNRTVYQNTGKTNTKGISYKLSHPNTEDYKKSVFIVYDVYHFLDTNPPKSDTLGFYKIKQYPGYICDLKNYNGLQDYMAQIISRKSRYKFKSYKKKLEAAHNIHYKMYLDDITPEAYQSLFSDFKRLLKKRFLDKKTVNNNLNPDEWAFYKDLTYPMMLKKQAGLFVVYNNNSPIAITLLNFSGSKMLDVIRVFDIDYSKYRLGSVSIMKQLEWCFKNNFESLDFSKGYFEYKNRWANKPYWFEYHIYYDKQSFKAKLYAKMYKSIFAFKWYLRKHEITHLIHQISFLLNKKKYAE</sequence>
<dbReference type="RefSeq" id="WP_388013632.1">
    <property type="nucleotide sequence ID" value="NZ_JBHUDT010000001.1"/>
</dbReference>
<evidence type="ECO:0000313" key="3">
    <source>
        <dbReference type="Proteomes" id="UP001597441"/>
    </source>
</evidence>
<dbReference type="Pfam" id="PF13480">
    <property type="entry name" value="Acetyltransf_6"/>
    <property type="match status" value="1"/>
</dbReference>
<evidence type="ECO:0000259" key="1">
    <source>
        <dbReference type="Pfam" id="PF13480"/>
    </source>
</evidence>
<dbReference type="SUPFAM" id="SSF55729">
    <property type="entry name" value="Acyl-CoA N-acyltransferases (Nat)"/>
    <property type="match status" value="1"/>
</dbReference>
<dbReference type="InterPro" id="IPR016181">
    <property type="entry name" value="Acyl_CoA_acyltransferase"/>
</dbReference>
<gene>
    <name evidence="2" type="ORF">ACFSQS_02595</name>
</gene>
<evidence type="ECO:0000313" key="2">
    <source>
        <dbReference type="EMBL" id="MFD2533979.1"/>
    </source>
</evidence>
<comment type="caution">
    <text evidence="2">The sequence shown here is derived from an EMBL/GenBank/DDBJ whole genome shotgun (WGS) entry which is preliminary data.</text>
</comment>
<dbReference type="InterPro" id="IPR038740">
    <property type="entry name" value="BioF2-like_GNAT_dom"/>
</dbReference>
<dbReference type="Proteomes" id="UP001597441">
    <property type="component" value="Unassembled WGS sequence"/>
</dbReference>
<name>A0ABW5JP22_9FLAO</name>
<proteinExistence type="predicted"/>